<accession>A0AAD5KP10</accession>
<comment type="caution">
    <text evidence="1">The sequence shown here is derived from an EMBL/GenBank/DDBJ whole genome shotgun (WGS) entry which is preliminary data.</text>
</comment>
<organism evidence="1 2">
    <name type="scientific">Daphnia sinensis</name>
    <dbReference type="NCBI Taxonomy" id="1820382"/>
    <lineage>
        <taxon>Eukaryota</taxon>
        <taxon>Metazoa</taxon>
        <taxon>Ecdysozoa</taxon>
        <taxon>Arthropoda</taxon>
        <taxon>Crustacea</taxon>
        <taxon>Branchiopoda</taxon>
        <taxon>Diplostraca</taxon>
        <taxon>Cladocera</taxon>
        <taxon>Anomopoda</taxon>
        <taxon>Daphniidae</taxon>
        <taxon>Daphnia</taxon>
        <taxon>Daphnia similis group</taxon>
    </lineage>
</organism>
<protein>
    <submittedName>
        <fullName evidence="1">Uncharacterized protein</fullName>
    </submittedName>
</protein>
<dbReference type="Proteomes" id="UP000820818">
    <property type="component" value="Linkage Group LG7"/>
</dbReference>
<keyword evidence="2" id="KW-1185">Reference proteome</keyword>
<name>A0AAD5KP10_9CRUS</name>
<evidence type="ECO:0000313" key="1">
    <source>
        <dbReference type="EMBL" id="KAI9556042.1"/>
    </source>
</evidence>
<dbReference type="EMBL" id="WJBH02000007">
    <property type="protein sequence ID" value="KAI9556042.1"/>
    <property type="molecule type" value="Genomic_DNA"/>
</dbReference>
<evidence type="ECO:0000313" key="2">
    <source>
        <dbReference type="Proteomes" id="UP000820818"/>
    </source>
</evidence>
<dbReference type="AlphaFoldDB" id="A0AAD5KP10"/>
<reference evidence="1 2" key="1">
    <citation type="submission" date="2022-05" db="EMBL/GenBank/DDBJ databases">
        <title>A multi-omics perspective on studying reproductive biology in Daphnia sinensis.</title>
        <authorList>
            <person name="Jia J."/>
        </authorList>
    </citation>
    <scope>NUCLEOTIDE SEQUENCE [LARGE SCALE GENOMIC DNA]</scope>
    <source>
        <strain evidence="1 2">WSL</strain>
    </source>
</reference>
<gene>
    <name evidence="1" type="ORF">GHT06_018609</name>
</gene>
<proteinExistence type="predicted"/>
<sequence length="70" mass="8140">MFTAVDIFPHAPSLADEFDCAAPFGELRKHFPVVLPMLHFHILNHTATYSKGQYRVWAISIERFVLIRRI</sequence>